<dbReference type="InterPro" id="IPR036983">
    <property type="entry name" value="AIM24_sf"/>
</dbReference>
<sequence>MGAGVRAEVLGSTVVEIHTPYTLPVNDNVPGNEYAFCVELAGQPWFTSKGAMIAYYGNVRFEPLGQTSMPAIVAARFSSPLYSNDWVLAQGQGKLILGDRGFNINSYDLDDGNLTIRAANLLAFEPTLDLKQSMVQGFLTLLGTGKFLASSNGPVMFAEPPLRIDPEALVGWADCPSPSHHFDADWMQNFLGAARGFLGANSGEERQFDFTGAGTVLIQSSEKVLDDSHLLRYVESQTVSLGQNSLRALHNTIGARLQQ</sequence>
<protein>
    <submittedName>
        <fullName evidence="1">AIM24 family protein</fullName>
    </submittedName>
</protein>
<gene>
    <name evidence="1" type="ORF">R3P95_19285</name>
</gene>
<proteinExistence type="predicted"/>
<reference evidence="1 2" key="1">
    <citation type="submission" date="2023-10" db="EMBL/GenBank/DDBJ databases">
        <title>Development of a sustainable strategy for remediation of hydrocarbon-contaminated territories based on the waste exchange concept.</title>
        <authorList>
            <person name="Krivoruchko A."/>
        </authorList>
    </citation>
    <scope>NUCLEOTIDE SEQUENCE [LARGE SCALE GENOMIC DNA]</scope>
    <source>
        <strain evidence="1 2">IEGM 1322</strain>
    </source>
</reference>
<dbReference type="InterPro" id="IPR002838">
    <property type="entry name" value="AIM24"/>
</dbReference>
<dbReference type="EMBL" id="JAWLKE010000007">
    <property type="protein sequence ID" value="MDV6232702.1"/>
    <property type="molecule type" value="Genomic_DNA"/>
</dbReference>
<dbReference type="Gene3D" id="3.60.160.10">
    <property type="entry name" value="Mitochondrial biogenesis AIM24"/>
    <property type="match status" value="1"/>
</dbReference>
<comment type="caution">
    <text evidence="1">The sequence shown here is derived from an EMBL/GenBank/DDBJ whole genome shotgun (WGS) entry which is preliminary data.</text>
</comment>
<keyword evidence="2" id="KW-1185">Reference proteome</keyword>
<evidence type="ECO:0000313" key="2">
    <source>
        <dbReference type="Proteomes" id="UP001185899"/>
    </source>
</evidence>
<dbReference type="Pfam" id="PF01987">
    <property type="entry name" value="AIM24"/>
    <property type="match status" value="1"/>
</dbReference>
<name>A0ABU4B2J2_9NOCA</name>
<dbReference type="PANTHER" id="PTHR38074">
    <property type="entry name" value="ALTERED INHERITANCE OF MITOCHONDRIA PROTEIN 24, MITOCHONDRIAL"/>
    <property type="match status" value="1"/>
</dbReference>
<accession>A0ABU4B2J2</accession>
<dbReference type="Proteomes" id="UP001185899">
    <property type="component" value="Unassembled WGS sequence"/>
</dbReference>
<dbReference type="PANTHER" id="PTHR38074:SF1">
    <property type="entry name" value="ALTERED INHERITANCE OF MITOCHONDRIA PROTEIN 24, MITOCHONDRIAL"/>
    <property type="match status" value="1"/>
</dbReference>
<dbReference type="SUPFAM" id="SSF51219">
    <property type="entry name" value="TRAP-like"/>
    <property type="match status" value="1"/>
</dbReference>
<dbReference type="InterPro" id="IPR016031">
    <property type="entry name" value="Trp_RNA-bd_attenuator-like_dom"/>
</dbReference>
<dbReference type="RefSeq" id="WP_317549193.1">
    <property type="nucleotide sequence ID" value="NZ_JAWLKE010000007.1"/>
</dbReference>
<organism evidence="1 2">
    <name type="scientific">Rhodococcus cercidiphylli</name>
    <dbReference type="NCBI Taxonomy" id="489916"/>
    <lineage>
        <taxon>Bacteria</taxon>
        <taxon>Bacillati</taxon>
        <taxon>Actinomycetota</taxon>
        <taxon>Actinomycetes</taxon>
        <taxon>Mycobacteriales</taxon>
        <taxon>Nocardiaceae</taxon>
        <taxon>Rhodococcus</taxon>
    </lineage>
</organism>
<evidence type="ECO:0000313" key="1">
    <source>
        <dbReference type="EMBL" id="MDV6232702.1"/>
    </source>
</evidence>